<dbReference type="InterPro" id="IPR056490">
    <property type="entry name" value="Rcc01698_C"/>
</dbReference>
<gene>
    <name evidence="3" type="ORF">GGR43_001188</name>
</gene>
<dbReference type="RefSeq" id="WP_188071030.1">
    <property type="nucleotide sequence ID" value="NZ_JACIDT010000003.1"/>
</dbReference>
<accession>A0A7W6BEK2</accession>
<organism evidence="3 4">
    <name type="scientific">Sphingobium jiangsuense</name>
    <dbReference type="NCBI Taxonomy" id="870476"/>
    <lineage>
        <taxon>Bacteria</taxon>
        <taxon>Pseudomonadati</taxon>
        <taxon>Pseudomonadota</taxon>
        <taxon>Alphaproteobacteria</taxon>
        <taxon>Sphingomonadales</taxon>
        <taxon>Sphingomonadaceae</taxon>
        <taxon>Sphingobium</taxon>
    </lineage>
</organism>
<evidence type="ECO:0008006" key="5">
    <source>
        <dbReference type="Google" id="ProtNLM"/>
    </source>
</evidence>
<keyword evidence="4" id="KW-1185">Reference proteome</keyword>
<dbReference type="Pfam" id="PF13550">
    <property type="entry name" value="Phage-tail_3"/>
    <property type="match status" value="1"/>
</dbReference>
<sequence>MATMVLTVVGTALGGPIGAAIGATLGQVIDSQILFAPKARQGPRLADLRLQTSRYGDQIPRLYGTMRVAGSVIWATDLVERRQRQSAGKGQPKVTTYSYSASFAVAFSSRAVLAVRRIWADGNLLRGAAGDFKTALGAFRLHRGGEDQPLDPLIAAHKGMASTPAHRGLAYAVFEDLQLADYGNRIPSLTFEVVADEGAVSIAAIGHDLSGGAILAQEDEALPMVSGYAAGGGSIADALAPLTEGMDAALVADAAGLALTQGRDGGEVLAAGLAGAVFNGKAERGVKQSRGRVEDVPVRLVVHHYDPARDYQAGAQRAERPGAGRLERSVDLPAALDAGAARALAERRLQRLWIERSAMEMRCDWRALRFAPGAVLSVEGQPGRWRLEQSEWEAMGVRLRLKRVDGGAVADPPAEAGAPVVQVDGLHGPTHLLLADLPPPTDEVLAAPLVVAAAAGEEAGWRMAELFVEEEASGGLTPLGTTAPPATMGVVAVPPVGAVSPWLFDDRSAVEVELLRADMMLAGAEDAALLEGANRALLGQEAIQFGRADRIGETRWRLTHLLRGRRGTEWAIGAQQAGDPFLLLDQESLFAIPADQLRIGADLVIDAIGVGDGTPVQARRLVTGQAILPLAPVHAQAVQSGGAWRIDWTRRSRNGWRWNDGVDAPLVEERELYRIQLVQGGTLIRAAESGEARWIYDADAIAADRARGFSGAVIAEIRQIGTHGVGRAASVGLSI</sequence>
<evidence type="ECO:0000313" key="3">
    <source>
        <dbReference type="EMBL" id="MBB3925475.1"/>
    </source>
</evidence>
<dbReference type="InterPro" id="IPR032876">
    <property type="entry name" value="J_dom"/>
</dbReference>
<feature type="domain" description="Tip attachment protein J" evidence="1">
    <location>
        <begin position="233"/>
        <end position="391"/>
    </location>
</feature>
<evidence type="ECO:0000259" key="1">
    <source>
        <dbReference type="Pfam" id="PF13550"/>
    </source>
</evidence>
<reference evidence="3 4" key="1">
    <citation type="submission" date="2020-08" db="EMBL/GenBank/DDBJ databases">
        <title>Genomic Encyclopedia of Type Strains, Phase IV (KMG-IV): sequencing the most valuable type-strain genomes for metagenomic binning, comparative biology and taxonomic classification.</title>
        <authorList>
            <person name="Goeker M."/>
        </authorList>
    </citation>
    <scope>NUCLEOTIDE SEQUENCE [LARGE SCALE GENOMIC DNA]</scope>
    <source>
        <strain evidence="3 4">DSM 26189</strain>
    </source>
</reference>
<dbReference type="EMBL" id="JACIDT010000003">
    <property type="protein sequence ID" value="MBB3925475.1"/>
    <property type="molecule type" value="Genomic_DNA"/>
</dbReference>
<dbReference type="AlphaFoldDB" id="A0A7W6BEK2"/>
<dbReference type="Pfam" id="PF23666">
    <property type="entry name" value="Rcc01698_C"/>
    <property type="match status" value="1"/>
</dbReference>
<name>A0A7W6BEK2_9SPHN</name>
<feature type="domain" description="Rcc01698-like C-terminal" evidence="2">
    <location>
        <begin position="486"/>
        <end position="581"/>
    </location>
</feature>
<protein>
    <recommendedName>
        <fullName evidence="5">Tip attachment protein J domain-containing protein</fullName>
    </recommendedName>
</protein>
<proteinExistence type="predicted"/>
<dbReference type="Proteomes" id="UP000571950">
    <property type="component" value="Unassembled WGS sequence"/>
</dbReference>
<evidence type="ECO:0000313" key="4">
    <source>
        <dbReference type="Proteomes" id="UP000571950"/>
    </source>
</evidence>
<comment type="caution">
    <text evidence="3">The sequence shown here is derived from an EMBL/GenBank/DDBJ whole genome shotgun (WGS) entry which is preliminary data.</text>
</comment>
<evidence type="ECO:0000259" key="2">
    <source>
        <dbReference type="Pfam" id="PF23666"/>
    </source>
</evidence>